<evidence type="ECO:0000313" key="3">
    <source>
        <dbReference type="Proteomes" id="UP001201812"/>
    </source>
</evidence>
<organism evidence="2 3">
    <name type="scientific">Ditylenchus destructor</name>
    <dbReference type="NCBI Taxonomy" id="166010"/>
    <lineage>
        <taxon>Eukaryota</taxon>
        <taxon>Metazoa</taxon>
        <taxon>Ecdysozoa</taxon>
        <taxon>Nematoda</taxon>
        <taxon>Chromadorea</taxon>
        <taxon>Rhabditida</taxon>
        <taxon>Tylenchina</taxon>
        <taxon>Tylenchomorpha</taxon>
        <taxon>Sphaerularioidea</taxon>
        <taxon>Anguinidae</taxon>
        <taxon>Anguininae</taxon>
        <taxon>Ditylenchus</taxon>
    </lineage>
</organism>
<feature type="chain" id="PRO_5042044366" evidence="1">
    <location>
        <begin position="20"/>
        <end position="228"/>
    </location>
</feature>
<comment type="caution">
    <text evidence="2">The sequence shown here is derived from an EMBL/GenBank/DDBJ whole genome shotgun (WGS) entry which is preliminary data.</text>
</comment>
<gene>
    <name evidence="2" type="ORF">DdX_02748</name>
</gene>
<name>A0AAD4NHY3_9BILA</name>
<accession>A0AAD4NHY3</accession>
<keyword evidence="1" id="KW-0732">Signal</keyword>
<keyword evidence="3" id="KW-1185">Reference proteome</keyword>
<dbReference type="AlphaFoldDB" id="A0AAD4NHY3"/>
<evidence type="ECO:0000256" key="1">
    <source>
        <dbReference type="SAM" id="SignalP"/>
    </source>
</evidence>
<proteinExistence type="predicted"/>
<reference evidence="2" key="1">
    <citation type="submission" date="2022-01" db="EMBL/GenBank/DDBJ databases">
        <title>Genome Sequence Resource for Two Populations of Ditylenchus destructor, the Migratory Endoparasitic Phytonematode.</title>
        <authorList>
            <person name="Zhang H."/>
            <person name="Lin R."/>
            <person name="Xie B."/>
        </authorList>
    </citation>
    <scope>NUCLEOTIDE SEQUENCE</scope>
    <source>
        <strain evidence="2">BazhouSP</strain>
    </source>
</reference>
<dbReference type="EMBL" id="JAKKPZ010000002">
    <property type="protein sequence ID" value="KAI1726055.1"/>
    <property type="molecule type" value="Genomic_DNA"/>
</dbReference>
<protein>
    <submittedName>
        <fullName evidence="2">Uncharacterized protein</fullName>
    </submittedName>
</protein>
<feature type="signal peptide" evidence="1">
    <location>
        <begin position="1"/>
        <end position="19"/>
    </location>
</feature>
<evidence type="ECO:0000313" key="2">
    <source>
        <dbReference type="EMBL" id="KAI1726055.1"/>
    </source>
</evidence>
<sequence length="228" mass="25862">MRTYVLAFISLLSLSVVEIGSFNSPSVETEELYNWQRYNPYGNRIVPNTNGQNGAFGQNGVLSRNIYEAGNGNNDVWWPYSNGFGQQAAQIPNYNGGRWPPDTGYQTITTYGNRPVYRDSSLNLRGLDLARRYYDKYRSDSRCKYRTDGSSITIIDDSMERTATVSEQSQIETYKRRMRNYNAIHHPAAPRGFTQIYGGGLPFDTETSSAPIPPCFCAYCRVVVVEDY</sequence>
<dbReference type="Proteomes" id="UP001201812">
    <property type="component" value="Unassembled WGS sequence"/>
</dbReference>